<dbReference type="Pfam" id="PF13749">
    <property type="entry name" value="HATPase_c_4"/>
    <property type="match status" value="1"/>
</dbReference>
<comment type="caution">
    <text evidence="2">The sequence shown here is derived from an EMBL/GenBank/DDBJ whole genome shotgun (WGS) entry which is preliminary data.</text>
</comment>
<dbReference type="Proteomes" id="UP001348265">
    <property type="component" value="Unassembled WGS sequence"/>
</dbReference>
<dbReference type="PANTHER" id="PTHR30595">
    <property type="entry name" value="GLPR-RELATED TRANSCRIPTIONAL REPRESSOR"/>
    <property type="match status" value="1"/>
</dbReference>
<dbReference type="Pfam" id="PF04326">
    <property type="entry name" value="SLFN_AlbA_2"/>
    <property type="match status" value="1"/>
</dbReference>
<reference evidence="2 3" key="1">
    <citation type="submission" date="2023-08" db="EMBL/GenBank/DDBJ databases">
        <authorList>
            <person name="Sharma P."/>
            <person name="Verma V."/>
            <person name="Mohan M.K."/>
            <person name="Dubey A.K."/>
        </authorList>
    </citation>
    <scope>NUCLEOTIDE SEQUENCE [LARGE SCALE GENOMIC DNA]</scope>
    <source>
        <strain evidence="2 3">ADP4</strain>
    </source>
</reference>
<dbReference type="Gene3D" id="3.30.950.30">
    <property type="entry name" value="Schlafen, AAA domain"/>
    <property type="match status" value="1"/>
</dbReference>
<feature type="domain" description="Schlafen AlbA-2" evidence="1">
    <location>
        <begin position="30"/>
        <end position="149"/>
    </location>
</feature>
<dbReference type="GO" id="GO:0005524">
    <property type="term" value="F:ATP binding"/>
    <property type="evidence" value="ECO:0007669"/>
    <property type="project" value="UniProtKB-KW"/>
</dbReference>
<dbReference type="InterPro" id="IPR038461">
    <property type="entry name" value="Schlafen_AlbA_2_dom_sf"/>
</dbReference>
<organism evidence="2 3">
    <name type="scientific">Streptomyces chrestomyceticus</name>
    <dbReference type="NCBI Taxonomy" id="68185"/>
    <lineage>
        <taxon>Bacteria</taxon>
        <taxon>Bacillati</taxon>
        <taxon>Actinomycetota</taxon>
        <taxon>Actinomycetes</taxon>
        <taxon>Kitasatosporales</taxon>
        <taxon>Streptomycetaceae</taxon>
        <taxon>Streptomyces</taxon>
    </lineage>
</organism>
<sequence>MRHDPSETRPWVEGRSISRAEAADILARQESHFWEFKSGRSGGAVVQVIAAALANAEGGEFIVGIEDPRSGHGLARWRGFASLEDANFVQQAMVDQVEPPVPYDIEFLRVEGHPELGWACLVTVHKSPDVHRTARGEVPQRRGAQSRRLKGTQITDLSLSKGARSYEDQLLRDYTLEELRDEEELHVFLGRYSPSTSAERFLRRQRLVDRGGSPATVAGAVLFAAEPPVVVPKKCSVKIARYETGEQVPDRRHLKSAPTTVDGPARLLIDRTLAAVTRIIQSVPVLGPDGALSPMAYPPEALKEIIVNAVIHRDYNLSDDILISVFDNRVEVRSPGRLPGHMTPDTLFTDRFARNPTIVRLLNKYPDPPNKDIGEGLDTVLSTMKAAKLREPRFFVEDNAFVVVLEHTPLARPEELVLQYLRSNPEIPNRIARRITGIASENRMKRVFHRLRDAGQIEPVPDRAGSRAAWRLKRD</sequence>
<proteinExistence type="predicted"/>
<evidence type="ECO:0000259" key="1">
    <source>
        <dbReference type="Pfam" id="PF04326"/>
    </source>
</evidence>
<name>A0ABU7WJD0_9ACTN</name>
<dbReference type="RefSeq" id="WP_331784846.1">
    <property type="nucleotide sequence ID" value="NZ_JAVFKM010000001.1"/>
</dbReference>
<dbReference type="EMBL" id="JAVFKM010000001">
    <property type="protein sequence ID" value="MEF3111618.1"/>
    <property type="molecule type" value="Genomic_DNA"/>
</dbReference>
<dbReference type="PANTHER" id="PTHR30595:SF6">
    <property type="entry name" value="SCHLAFEN ALBA-2 DOMAIN-CONTAINING PROTEIN"/>
    <property type="match status" value="1"/>
</dbReference>
<dbReference type="InterPro" id="IPR007421">
    <property type="entry name" value="Schlafen_AlbA_2_dom"/>
</dbReference>
<accession>A0ABU7WJD0</accession>
<protein>
    <submittedName>
        <fullName evidence="2">ATP-binding protein</fullName>
    </submittedName>
</protein>
<keyword evidence="2" id="KW-0067">ATP-binding</keyword>
<gene>
    <name evidence="2" type="ORF">RB636_00135</name>
</gene>
<dbReference type="InterPro" id="IPR038475">
    <property type="entry name" value="RecG_C_sf"/>
</dbReference>
<keyword evidence="2" id="KW-0547">Nucleotide-binding</keyword>
<evidence type="ECO:0000313" key="3">
    <source>
        <dbReference type="Proteomes" id="UP001348265"/>
    </source>
</evidence>
<dbReference type="Gene3D" id="3.30.565.60">
    <property type="match status" value="1"/>
</dbReference>
<keyword evidence="3" id="KW-1185">Reference proteome</keyword>
<evidence type="ECO:0000313" key="2">
    <source>
        <dbReference type="EMBL" id="MEF3111618.1"/>
    </source>
</evidence>